<feature type="compositionally biased region" description="Gly residues" evidence="1">
    <location>
        <begin position="1"/>
        <end position="10"/>
    </location>
</feature>
<proteinExistence type="predicted"/>
<evidence type="ECO:0000313" key="3">
    <source>
        <dbReference type="Proteomes" id="UP000292547"/>
    </source>
</evidence>
<dbReference type="EMBL" id="CP032229">
    <property type="protein sequence ID" value="QBJ91315.1"/>
    <property type="molecule type" value="Genomic_DNA"/>
</dbReference>
<organism evidence="2 3">
    <name type="scientific">Streptomyces seoulensis</name>
    <dbReference type="NCBI Taxonomy" id="73044"/>
    <lineage>
        <taxon>Bacteria</taxon>
        <taxon>Bacillati</taxon>
        <taxon>Actinomycetota</taxon>
        <taxon>Actinomycetes</taxon>
        <taxon>Kitasatosporales</taxon>
        <taxon>Streptomycetaceae</taxon>
        <taxon>Streptomyces</taxon>
    </lineage>
</organism>
<reference evidence="2 3" key="1">
    <citation type="submission" date="2018-08" db="EMBL/GenBank/DDBJ databases">
        <title>The complete genome sequence of Streptomyces seoulensis, a pioneer strain for nickel superoxide dismutase discovery.</title>
        <authorList>
            <person name="Shin J."/>
            <person name="Lee J.-S."/>
            <person name="Lee E.-J."/>
            <person name="Youn H.-D."/>
        </authorList>
    </citation>
    <scope>NUCLEOTIDE SEQUENCE [LARGE SCALE GENOMIC DNA]</scope>
    <source>
        <strain evidence="2 3">KCTC 9819</strain>
    </source>
</reference>
<sequence length="91" mass="9696">MQLQGGGGSRRGASGTDDNAADVRARARVVELIQTTPPEGSESRAVGCASRRPLSGPGSARGPRGACRGRGRRRTSRCRRRRRAARRSGPR</sequence>
<accession>A0A4P6TUU4</accession>
<dbReference type="Proteomes" id="UP000292547">
    <property type="component" value="Chromosome"/>
</dbReference>
<dbReference type="KEGG" id="sseo:D0Z67_14155"/>
<gene>
    <name evidence="2" type="ORF">D0Z67_14155</name>
</gene>
<protein>
    <submittedName>
        <fullName evidence="2">Uncharacterized protein</fullName>
    </submittedName>
</protein>
<feature type="compositionally biased region" description="Basic residues" evidence="1">
    <location>
        <begin position="67"/>
        <end position="91"/>
    </location>
</feature>
<evidence type="ECO:0000313" key="2">
    <source>
        <dbReference type="EMBL" id="QBJ91315.1"/>
    </source>
</evidence>
<keyword evidence="3" id="KW-1185">Reference proteome</keyword>
<evidence type="ECO:0000256" key="1">
    <source>
        <dbReference type="SAM" id="MobiDB-lite"/>
    </source>
</evidence>
<name>A0A4P6TUU4_STRSO</name>
<feature type="compositionally biased region" description="Low complexity" evidence="1">
    <location>
        <begin position="51"/>
        <end position="66"/>
    </location>
</feature>
<dbReference type="AlphaFoldDB" id="A0A4P6TUU4"/>
<feature type="region of interest" description="Disordered" evidence="1">
    <location>
        <begin position="1"/>
        <end position="91"/>
    </location>
</feature>